<name>A0A645H5Z6_9ZZZZ</name>
<proteinExistence type="predicted"/>
<comment type="caution">
    <text evidence="1">The sequence shown here is derived from an EMBL/GenBank/DDBJ whole genome shotgun (WGS) entry which is preliminary data.</text>
</comment>
<protein>
    <submittedName>
        <fullName evidence="1">Uncharacterized protein</fullName>
    </submittedName>
</protein>
<gene>
    <name evidence="1" type="ORF">SDC9_181911</name>
</gene>
<organism evidence="1">
    <name type="scientific">bioreactor metagenome</name>
    <dbReference type="NCBI Taxonomy" id="1076179"/>
    <lineage>
        <taxon>unclassified sequences</taxon>
        <taxon>metagenomes</taxon>
        <taxon>ecological metagenomes</taxon>
    </lineage>
</organism>
<sequence length="110" mass="11687">MHGADGAAGTGPVVHHHGLAQSLAQLLGIQARHGIGIAAGRIGHDDGDGLARIGLRQRGTGHLGCSQQCSSDNYLATNVFHEIARGVVVKPLASQRIWRIRSHQRHRARA</sequence>
<accession>A0A645H5Z6</accession>
<evidence type="ECO:0000313" key="1">
    <source>
        <dbReference type="EMBL" id="MPN34418.1"/>
    </source>
</evidence>
<reference evidence="1" key="1">
    <citation type="submission" date="2019-08" db="EMBL/GenBank/DDBJ databases">
        <authorList>
            <person name="Kucharzyk K."/>
            <person name="Murdoch R.W."/>
            <person name="Higgins S."/>
            <person name="Loffler F."/>
        </authorList>
    </citation>
    <scope>NUCLEOTIDE SEQUENCE</scope>
</reference>
<dbReference type="AlphaFoldDB" id="A0A645H5Z6"/>
<dbReference type="EMBL" id="VSSQ01087448">
    <property type="protein sequence ID" value="MPN34418.1"/>
    <property type="molecule type" value="Genomic_DNA"/>
</dbReference>